<feature type="non-terminal residue" evidence="2">
    <location>
        <position position="203"/>
    </location>
</feature>
<gene>
    <name evidence="2" type="ORF">MNOR_LOCUS6435</name>
</gene>
<proteinExistence type="predicted"/>
<feature type="non-terminal residue" evidence="2">
    <location>
        <position position="1"/>
    </location>
</feature>
<feature type="compositionally biased region" description="Basic and acidic residues" evidence="1">
    <location>
        <begin position="169"/>
        <end position="189"/>
    </location>
</feature>
<comment type="caution">
    <text evidence="2">The sequence shown here is derived from an EMBL/GenBank/DDBJ whole genome shotgun (WGS) entry which is preliminary data.</text>
</comment>
<feature type="region of interest" description="Disordered" evidence="1">
    <location>
        <begin position="154"/>
        <end position="203"/>
    </location>
</feature>
<name>A0AAV2Q380_MEGNR</name>
<protein>
    <submittedName>
        <fullName evidence="2">Uncharacterized protein</fullName>
    </submittedName>
</protein>
<dbReference type="EMBL" id="CAXKWB010002654">
    <property type="protein sequence ID" value="CAL4067369.1"/>
    <property type="molecule type" value="Genomic_DNA"/>
</dbReference>
<dbReference type="AlphaFoldDB" id="A0AAV2Q380"/>
<dbReference type="Proteomes" id="UP001497623">
    <property type="component" value="Unassembled WGS sequence"/>
</dbReference>
<evidence type="ECO:0000256" key="1">
    <source>
        <dbReference type="SAM" id="MobiDB-lite"/>
    </source>
</evidence>
<reference evidence="2 3" key="1">
    <citation type="submission" date="2024-05" db="EMBL/GenBank/DDBJ databases">
        <authorList>
            <person name="Wallberg A."/>
        </authorList>
    </citation>
    <scope>NUCLEOTIDE SEQUENCE [LARGE SCALE GENOMIC DNA]</scope>
</reference>
<dbReference type="PANTHER" id="PTHR31389:SF4">
    <property type="entry name" value="LD39211P"/>
    <property type="match status" value="1"/>
</dbReference>
<keyword evidence="3" id="KW-1185">Reference proteome</keyword>
<dbReference type="PANTHER" id="PTHR31389">
    <property type="entry name" value="LD39211P"/>
    <property type="match status" value="1"/>
</dbReference>
<evidence type="ECO:0000313" key="2">
    <source>
        <dbReference type="EMBL" id="CAL4067369.1"/>
    </source>
</evidence>
<accession>A0AAV2Q380</accession>
<organism evidence="2 3">
    <name type="scientific">Meganyctiphanes norvegica</name>
    <name type="common">Northern krill</name>
    <name type="synonym">Thysanopoda norvegica</name>
    <dbReference type="NCBI Taxonomy" id="48144"/>
    <lineage>
        <taxon>Eukaryota</taxon>
        <taxon>Metazoa</taxon>
        <taxon>Ecdysozoa</taxon>
        <taxon>Arthropoda</taxon>
        <taxon>Crustacea</taxon>
        <taxon>Multicrustacea</taxon>
        <taxon>Malacostraca</taxon>
        <taxon>Eumalacostraca</taxon>
        <taxon>Eucarida</taxon>
        <taxon>Euphausiacea</taxon>
        <taxon>Euphausiidae</taxon>
        <taxon>Meganyctiphanes</taxon>
    </lineage>
</organism>
<sequence>QETDGPWMVHRSNDMSEWSRRAVKSGGVLTWPLMKPQLLPTAALTHPNMFTFFHTPKHNYDFHQMSDASTVLVYNLPTVHKELMKPWVGCALTHNCISPIGAQDTGCRYDKKPLFRYSGCHHYDESAFNVALGVMFDQDTRPYLAPTNPFTIASKTHPISDDLPEEDSRDLSSREILSKDVPTSHEDQILRQPDGIPLTRQVG</sequence>
<evidence type="ECO:0000313" key="3">
    <source>
        <dbReference type="Proteomes" id="UP001497623"/>
    </source>
</evidence>